<evidence type="ECO:0000256" key="3">
    <source>
        <dbReference type="ARBA" id="ARBA00023125"/>
    </source>
</evidence>
<protein>
    <recommendedName>
        <fullName evidence="6">Sugar-binding domain-containing protein</fullName>
    </recommendedName>
</protein>
<feature type="region of interest" description="Disordered" evidence="5">
    <location>
        <begin position="367"/>
        <end position="389"/>
    </location>
</feature>
<dbReference type="InterPro" id="IPR037171">
    <property type="entry name" value="NagB/RpiA_transferase-like"/>
</dbReference>
<keyword evidence="3" id="KW-0238">DNA-binding</keyword>
<dbReference type="InterPro" id="IPR051054">
    <property type="entry name" value="SorC_transcr_regulators"/>
</dbReference>
<dbReference type="Gene3D" id="3.40.50.1360">
    <property type="match status" value="1"/>
</dbReference>
<evidence type="ECO:0000313" key="8">
    <source>
        <dbReference type="Proteomes" id="UP000190539"/>
    </source>
</evidence>
<keyword evidence="8" id="KW-1185">Reference proteome</keyword>
<feature type="domain" description="Sugar-binding" evidence="6">
    <location>
        <begin position="93"/>
        <end position="349"/>
    </location>
</feature>
<dbReference type="GO" id="GO:0003677">
    <property type="term" value="F:DNA binding"/>
    <property type="evidence" value="ECO:0007669"/>
    <property type="project" value="UniProtKB-KW"/>
</dbReference>
<dbReference type="STRING" id="83656.B1H18_05890"/>
<sequence length="389" mass="40297">MGELVDGRSDVGPLARSRAGDTGGGHREAEAAHGQIDELLAASVARRFYLENQSKVDIAGEFGISRFKVARLLDAAVTRGIVRIDITVPVEIDAPLARTLAARFGLSHCVVVNLAGSDGGSAAPRDQRHVHRWLGTAAARLLTEITRDGDVLGLDGSRQAEAVSEAVGRLPSCEVVQLTGVRGPDLANDSAVAAVRRTAEAGGGRAFPLHAPFVLPDARTAALFRSQPATTETLDRFGWVTKAVVGVGAWDATPATVYDASTERERDTYRALGACAEVAGHLLDPAGRVIPTELDARTISMSAGQLREVPELIGLCGGARNADALLAVLNSGLLTGVVVDATAARRLLRSDGPDDGVLGARGRGCVGAAGERAAPGGAAPRPPRSYPAV</sequence>
<feature type="compositionally biased region" description="Low complexity" evidence="5">
    <location>
        <begin position="368"/>
        <end position="379"/>
    </location>
</feature>
<evidence type="ECO:0000259" key="6">
    <source>
        <dbReference type="Pfam" id="PF04198"/>
    </source>
</evidence>
<dbReference type="GO" id="GO:0030246">
    <property type="term" value="F:carbohydrate binding"/>
    <property type="evidence" value="ECO:0007669"/>
    <property type="project" value="InterPro"/>
</dbReference>
<keyword evidence="4" id="KW-0804">Transcription</keyword>
<name>A0A1V4AEB6_9ACTN</name>
<feature type="compositionally biased region" description="Pro residues" evidence="5">
    <location>
        <begin position="380"/>
        <end position="389"/>
    </location>
</feature>
<dbReference type="SUPFAM" id="SSF100950">
    <property type="entry name" value="NagB/RpiA/CoA transferase-like"/>
    <property type="match status" value="1"/>
</dbReference>
<dbReference type="EMBL" id="MVFC01000003">
    <property type="protein sequence ID" value="OON81681.1"/>
    <property type="molecule type" value="Genomic_DNA"/>
</dbReference>
<comment type="caution">
    <text evidence="7">The sequence shown here is derived from an EMBL/GenBank/DDBJ whole genome shotgun (WGS) entry which is preliminary data.</text>
</comment>
<gene>
    <name evidence="7" type="ORF">B1H18_05890</name>
</gene>
<feature type="region of interest" description="Disordered" evidence="5">
    <location>
        <begin position="1"/>
        <end position="30"/>
    </location>
</feature>
<dbReference type="Gene3D" id="1.10.10.10">
    <property type="entry name" value="Winged helix-like DNA-binding domain superfamily/Winged helix DNA-binding domain"/>
    <property type="match status" value="1"/>
</dbReference>
<dbReference type="AlphaFoldDB" id="A0A1V4AEB6"/>
<keyword evidence="2" id="KW-0805">Transcription regulation</keyword>
<evidence type="ECO:0000256" key="2">
    <source>
        <dbReference type="ARBA" id="ARBA00023015"/>
    </source>
</evidence>
<evidence type="ECO:0000313" key="7">
    <source>
        <dbReference type="EMBL" id="OON81681.1"/>
    </source>
</evidence>
<dbReference type="Proteomes" id="UP000190539">
    <property type="component" value="Unassembled WGS sequence"/>
</dbReference>
<evidence type="ECO:0000256" key="4">
    <source>
        <dbReference type="ARBA" id="ARBA00023163"/>
    </source>
</evidence>
<dbReference type="InterPro" id="IPR007324">
    <property type="entry name" value="Sugar-bd_dom_put"/>
</dbReference>
<comment type="similarity">
    <text evidence="1">Belongs to the SorC transcriptional regulatory family.</text>
</comment>
<dbReference type="PANTHER" id="PTHR34294">
    <property type="entry name" value="TRANSCRIPTIONAL REGULATOR-RELATED"/>
    <property type="match status" value="1"/>
</dbReference>
<accession>A0A1V4AEB6</accession>
<dbReference type="Pfam" id="PF04198">
    <property type="entry name" value="Sugar-bind"/>
    <property type="match status" value="1"/>
</dbReference>
<evidence type="ECO:0000256" key="5">
    <source>
        <dbReference type="SAM" id="MobiDB-lite"/>
    </source>
</evidence>
<evidence type="ECO:0000256" key="1">
    <source>
        <dbReference type="ARBA" id="ARBA00010466"/>
    </source>
</evidence>
<dbReference type="PANTHER" id="PTHR34294:SF1">
    <property type="entry name" value="TRANSCRIPTIONAL REGULATOR LSRR"/>
    <property type="match status" value="1"/>
</dbReference>
<organism evidence="7 8">
    <name type="scientific">Streptomyces tsukubensis</name>
    <dbReference type="NCBI Taxonomy" id="83656"/>
    <lineage>
        <taxon>Bacteria</taxon>
        <taxon>Bacillati</taxon>
        <taxon>Actinomycetota</taxon>
        <taxon>Actinomycetes</taxon>
        <taxon>Kitasatosporales</taxon>
        <taxon>Streptomycetaceae</taxon>
        <taxon>Streptomyces</taxon>
    </lineage>
</organism>
<dbReference type="InterPro" id="IPR036388">
    <property type="entry name" value="WH-like_DNA-bd_sf"/>
</dbReference>
<reference evidence="7 8" key="1">
    <citation type="submission" date="2017-02" db="EMBL/GenBank/DDBJ databases">
        <title>Draft Genome Sequence of Streptomyces tsukubaensis F601, a Producer of the immunosuppressant tacrolimus FK506.</title>
        <authorList>
            <person name="Zong G."/>
            <person name="Zhong C."/>
            <person name="Fu J."/>
            <person name="Qin R."/>
            <person name="Cao G."/>
        </authorList>
    </citation>
    <scope>NUCLEOTIDE SEQUENCE [LARGE SCALE GENOMIC DNA]</scope>
    <source>
        <strain evidence="7 8">F601</strain>
    </source>
</reference>
<proteinExistence type="inferred from homology"/>